<dbReference type="PANTHER" id="PTHR32024">
    <property type="entry name" value="TRK SYSTEM POTASSIUM UPTAKE PROTEIN TRKG-RELATED"/>
    <property type="match status" value="1"/>
</dbReference>
<evidence type="ECO:0000256" key="8">
    <source>
        <dbReference type="SAM" id="Phobius"/>
    </source>
</evidence>
<evidence type="ECO:0000256" key="4">
    <source>
        <dbReference type="ARBA" id="ARBA00022692"/>
    </source>
</evidence>
<evidence type="ECO:0000313" key="9">
    <source>
        <dbReference type="EMBL" id="BBX32824.1"/>
    </source>
</evidence>
<keyword evidence="4 8" id="KW-0812">Transmembrane</keyword>
<name>A0ABM7HQL5_MYCME</name>
<keyword evidence="10" id="KW-1185">Reference proteome</keyword>
<reference evidence="9 10" key="1">
    <citation type="journal article" date="2019" name="Emerg. Microbes Infect.">
        <title>Comprehensive subspecies identification of 175 nontuberculous mycobacteria species based on 7547 genomic profiles.</title>
        <authorList>
            <person name="Matsumoto Y."/>
            <person name="Kinjo T."/>
            <person name="Motooka D."/>
            <person name="Nabeya D."/>
            <person name="Jung N."/>
            <person name="Uechi K."/>
            <person name="Horii T."/>
            <person name="Iida T."/>
            <person name="Fujita J."/>
            <person name="Nakamura S."/>
        </authorList>
    </citation>
    <scope>NUCLEOTIDE SEQUENCE [LARGE SCALE GENOMIC DNA]</scope>
    <source>
        <strain evidence="9 10">JCM 12375</strain>
    </source>
</reference>
<feature type="transmembrane region" description="Helical" evidence="8">
    <location>
        <begin position="243"/>
        <end position="274"/>
    </location>
</feature>
<evidence type="ECO:0000256" key="7">
    <source>
        <dbReference type="ARBA" id="ARBA00023136"/>
    </source>
</evidence>
<keyword evidence="6" id="KW-0406">Ion transport</keyword>
<feature type="transmembrane region" description="Helical" evidence="8">
    <location>
        <begin position="20"/>
        <end position="43"/>
    </location>
</feature>
<evidence type="ECO:0000256" key="2">
    <source>
        <dbReference type="ARBA" id="ARBA00022448"/>
    </source>
</evidence>
<feature type="transmembrane region" description="Helical" evidence="8">
    <location>
        <begin position="74"/>
        <end position="95"/>
    </location>
</feature>
<dbReference type="PANTHER" id="PTHR32024:SF1">
    <property type="entry name" value="KTR SYSTEM POTASSIUM UPTAKE PROTEIN B"/>
    <property type="match status" value="1"/>
</dbReference>
<feature type="transmembrane region" description="Helical" evidence="8">
    <location>
        <begin position="136"/>
        <end position="162"/>
    </location>
</feature>
<dbReference type="Proteomes" id="UP000465622">
    <property type="component" value="Chromosome"/>
</dbReference>
<gene>
    <name evidence="9" type="ORF">MMAGJ_21060</name>
</gene>
<keyword evidence="7 8" id="KW-0472">Membrane</keyword>
<feature type="transmembrane region" description="Helical" evidence="8">
    <location>
        <begin position="295"/>
        <end position="316"/>
    </location>
</feature>
<dbReference type="RefSeq" id="WP_308289834.1">
    <property type="nucleotide sequence ID" value="NZ_AP022567.1"/>
</dbReference>
<keyword evidence="2" id="KW-0813">Transport</keyword>
<feature type="transmembrane region" description="Helical" evidence="8">
    <location>
        <begin position="174"/>
        <end position="193"/>
    </location>
</feature>
<accession>A0ABM7HQL5</accession>
<evidence type="ECO:0000256" key="5">
    <source>
        <dbReference type="ARBA" id="ARBA00022989"/>
    </source>
</evidence>
<proteinExistence type="predicted"/>
<evidence type="ECO:0000256" key="1">
    <source>
        <dbReference type="ARBA" id="ARBA00004651"/>
    </source>
</evidence>
<dbReference type="EMBL" id="AP022567">
    <property type="protein sequence ID" value="BBX32824.1"/>
    <property type="molecule type" value="Genomic_DNA"/>
</dbReference>
<dbReference type="InterPro" id="IPR003445">
    <property type="entry name" value="Cat_transpt"/>
</dbReference>
<comment type="subcellular location">
    <subcellularLocation>
        <location evidence="1">Cell membrane</location>
        <topology evidence="1">Multi-pass membrane protein</topology>
    </subcellularLocation>
</comment>
<evidence type="ECO:0000256" key="3">
    <source>
        <dbReference type="ARBA" id="ARBA00022475"/>
    </source>
</evidence>
<organism evidence="9 10">
    <name type="scientific">Mycolicibacterium mageritense</name>
    <name type="common">Mycobacterium mageritense</name>
    <dbReference type="NCBI Taxonomy" id="53462"/>
    <lineage>
        <taxon>Bacteria</taxon>
        <taxon>Bacillati</taxon>
        <taxon>Actinomycetota</taxon>
        <taxon>Actinomycetes</taxon>
        <taxon>Mycobacteriales</taxon>
        <taxon>Mycobacteriaceae</taxon>
        <taxon>Mycolicibacterium</taxon>
    </lineage>
</organism>
<protein>
    <submittedName>
        <fullName evidence="9">Potassium transporter Trk</fullName>
    </submittedName>
</protein>
<keyword evidence="5 8" id="KW-1133">Transmembrane helix</keyword>
<feature type="transmembrane region" description="Helical" evidence="8">
    <location>
        <begin position="351"/>
        <end position="373"/>
    </location>
</feature>
<evidence type="ECO:0000313" key="10">
    <source>
        <dbReference type="Proteomes" id="UP000465622"/>
    </source>
</evidence>
<keyword evidence="3" id="KW-1003">Cell membrane</keyword>
<sequence>MTELITVDTATYWSTFGEVVILVLIQLGGLGIMTVASLMVVLLSRRLGLRARLVAQAQTRTLTPRDVGRVVRNVILFSLACEAVVAAILVARFIVIGQFTVRGALWHGVFHSVSAFNNAGFSLNADSLVGYVADAWVMLPVSAAVIVGGLGFPVVFELARAWRHLRAWSVTTKLTVSVTVTLLIVGTVVIAAVERHNPDTLGSMPVGTRLLAAVFTATMPRTAGFNAIDIGAMSSEGLLFTDLLMFIGGGSASTAGGIKVTTFGLLAVVLWAEMRGESRVNVGVRQVPADNQRQALAVAVLFVVLSTAASFTLLTLTDFPLDQVLFEAVSALSTVGLSTGITADLPDTGKWLIIVLMYVGRLGPLTLASALALRQRERRYERPMERTVVG</sequence>
<evidence type="ECO:0000256" key="6">
    <source>
        <dbReference type="ARBA" id="ARBA00023065"/>
    </source>
</evidence>
<dbReference type="Pfam" id="PF02386">
    <property type="entry name" value="TrkH"/>
    <property type="match status" value="1"/>
</dbReference>